<dbReference type="GO" id="GO:0001725">
    <property type="term" value="C:stress fiber"/>
    <property type="evidence" value="ECO:0007669"/>
    <property type="project" value="TreeGrafter"/>
</dbReference>
<dbReference type="RefSeq" id="XP_041426297.1">
    <property type="nucleotide sequence ID" value="XM_041570363.1"/>
</dbReference>
<dbReference type="GO" id="GO:0030018">
    <property type="term" value="C:Z disc"/>
    <property type="evidence" value="ECO:0007669"/>
    <property type="project" value="UniProtKB-SubCell"/>
</dbReference>
<dbReference type="InterPro" id="IPR036034">
    <property type="entry name" value="PDZ_sf"/>
</dbReference>
<dbReference type="GO" id="GO:0061061">
    <property type="term" value="P:muscle structure development"/>
    <property type="evidence" value="ECO:0007669"/>
    <property type="project" value="TreeGrafter"/>
</dbReference>
<evidence type="ECO:0000259" key="10">
    <source>
        <dbReference type="PROSITE" id="PS50106"/>
    </source>
</evidence>
<evidence type="ECO:0000256" key="3">
    <source>
        <dbReference type="ARBA" id="ARBA00022723"/>
    </source>
</evidence>
<dbReference type="Pfam" id="PF00412">
    <property type="entry name" value="LIM"/>
    <property type="match status" value="3"/>
</dbReference>
<evidence type="ECO:0000256" key="1">
    <source>
        <dbReference type="ARBA" id="ARBA00004216"/>
    </source>
</evidence>
<dbReference type="GO" id="GO:0005912">
    <property type="term" value="C:adherens junction"/>
    <property type="evidence" value="ECO:0007669"/>
    <property type="project" value="TreeGrafter"/>
</dbReference>
<keyword evidence="6 7" id="KW-0440">LIM domain</keyword>
<feature type="domain" description="LIM zinc-binding" evidence="9">
    <location>
        <begin position="577"/>
        <end position="635"/>
    </location>
</feature>
<evidence type="ECO:0000259" key="9">
    <source>
        <dbReference type="PROSITE" id="PS50023"/>
    </source>
</evidence>
<feature type="compositionally biased region" description="Basic and acidic residues" evidence="8">
    <location>
        <begin position="246"/>
        <end position="257"/>
    </location>
</feature>
<dbReference type="GO" id="GO:0030036">
    <property type="term" value="P:actin cytoskeleton organization"/>
    <property type="evidence" value="ECO:0007669"/>
    <property type="project" value="TreeGrafter"/>
</dbReference>
<dbReference type="AlphaFoldDB" id="A0A8J1L9U4"/>
<dbReference type="Gene3D" id="2.30.42.10">
    <property type="match status" value="1"/>
</dbReference>
<dbReference type="InterPro" id="IPR001478">
    <property type="entry name" value="PDZ"/>
</dbReference>
<dbReference type="PROSITE" id="PS50023">
    <property type="entry name" value="LIM_DOMAIN_2"/>
    <property type="match status" value="3"/>
</dbReference>
<keyword evidence="11" id="KW-1185">Reference proteome</keyword>
<dbReference type="Pfam" id="PF15936">
    <property type="entry name" value="DUF4749"/>
    <property type="match status" value="1"/>
</dbReference>
<dbReference type="SUPFAM" id="SSF50156">
    <property type="entry name" value="PDZ domain-like"/>
    <property type="match status" value="1"/>
</dbReference>
<dbReference type="FunFam" id="2.10.110.10:FF:000014">
    <property type="entry name" value="PDZ and LIM domain protein 5"/>
    <property type="match status" value="1"/>
</dbReference>
<dbReference type="SMART" id="SM00228">
    <property type="entry name" value="PDZ"/>
    <property type="match status" value="1"/>
</dbReference>
<dbReference type="GO" id="GO:0046872">
    <property type="term" value="F:metal ion binding"/>
    <property type="evidence" value="ECO:0007669"/>
    <property type="project" value="UniProtKB-KW"/>
</dbReference>
<comment type="subcellular location">
    <subcellularLocation>
        <location evidence="1">Cytoplasm</location>
        <location evidence="1">Myofibril</location>
        <location evidence="1">Sarcomere</location>
        <location evidence="1">Z line</location>
    </subcellularLocation>
</comment>
<dbReference type="CDD" id="cd06753">
    <property type="entry name" value="PDZ_PDLIM-like"/>
    <property type="match status" value="1"/>
</dbReference>
<evidence type="ECO:0000256" key="7">
    <source>
        <dbReference type="PROSITE-ProRule" id="PRU00125"/>
    </source>
</evidence>
<gene>
    <name evidence="12" type="primary">ldb3.S</name>
    <name evidence="12" type="synonym">ldb3</name>
</gene>
<name>A0A8J1L9U4_XENLA</name>
<feature type="domain" description="LIM zinc-binding" evidence="9">
    <location>
        <begin position="696"/>
        <end position="755"/>
    </location>
</feature>
<dbReference type="Pfam" id="PF00595">
    <property type="entry name" value="PDZ"/>
    <property type="match status" value="1"/>
</dbReference>
<evidence type="ECO:0000256" key="2">
    <source>
        <dbReference type="ARBA" id="ARBA00022490"/>
    </source>
</evidence>
<dbReference type="GeneID" id="379929"/>
<evidence type="ECO:0000256" key="4">
    <source>
        <dbReference type="ARBA" id="ARBA00022737"/>
    </source>
</evidence>
<dbReference type="InterPro" id="IPR050604">
    <property type="entry name" value="PDZ-LIM_domain"/>
</dbReference>
<dbReference type="SMART" id="SM00132">
    <property type="entry name" value="LIM"/>
    <property type="match status" value="3"/>
</dbReference>
<dbReference type="SUPFAM" id="SSF57716">
    <property type="entry name" value="Glucocorticoid receptor-like (DNA-binding domain)"/>
    <property type="match status" value="4"/>
</dbReference>
<dbReference type="FunFam" id="2.10.110.10:FF:000020">
    <property type="entry name" value="PDZ and LIM domain protein 5"/>
    <property type="match status" value="1"/>
</dbReference>
<evidence type="ECO:0000313" key="11">
    <source>
        <dbReference type="Proteomes" id="UP000186698"/>
    </source>
</evidence>
<evidence type="ECO:0000313" key="12">
    <source>
        <dbReference type="RefSeq" id="XP_041426297.1"/>
    </source>
</evidence>
<dbReference type="CDD" id="cd09460">
    <property type="entry name" value="LIM3_ZASP_Cypher"/>
    <property type="match status" value="1"/>
</dbReference>
<feature type="domain" description="LIM zinc-binding" evidence="9">
    <location>
        <begin position="636"/>
        <end position="695"/>
    </location>
</feature>
<accession>A0A8J1L9U4</accession>
<keyword evidence="4" id="KW-0677">Repeat</keyword>
<evidence type="ECO:0000256" key="6">
    <source>
        <dbReference type="ARBA" id="ARBA00023038"/>
    </source>
</evidence>
<dbReference type="FunFam" id="2.30.42.10:FF:000019">
    <property type="entry name" value="LIM domain binding 3 isoform 1"/>
    <property type="match status" value="1"/>
</dbReference>
<keyword evidence="3 7" id="KW-0479">Metal-binding</keyword>
<feature type="region of interest" description="Disordered" evidence="8">
    <location>
        <begin position="503"/>
        <end position="533"/>
    </location>
</feature>
<dbReference type="InterPro" id="IPR031847">
    <property type="entry name" value="PDLI1-4/Zasp-like_mid"/>
</dbReference>
<dbReference type="InterPro" id="IPR001781">
    <property type="entry name" value="Znf_LIM"/>
</dbReference>
<dbReference type="GO" id="GO:0051371">
    <property type="term" value="F:muscle alpha-actinin binding"/>
    <property type="evidence" value="ECO:0007669"/>
    <property type="project" value="TreeGrafter"/>
</dbReference>
<dbReference type="PANTHER" id="PTHR24214:SF9">
    <property type="entry name" value="LIM DOMAIN-BINDING PROTEIN 3"/>
    <property type="match status" value="1"/>
</dbReference>
<dbReference type="CDD" id="cd09362">
    <property type="entry name" value="LIM2_Enigma_like"/>
    <property type="match status" value="1"/>
</dbReference>
<dbReference type="GO" id="GO:0003779">
    <property type="term" value="F:actin binding"/>
    <property type="evidence" value="ECO:0007669"/>
    <property type="project" value="TreeGrafter"/>
</dbReference>
<sequence length="755" mass="82010">MAYNVSLPGPGPWGFRLQGGKDFNMPLTISRVTPGSKAAQSSINQGDVVVAIDGVNTDGMTHLEAQNKIKSASYNLSLTLQKSKRPGPVPTATPRIDSPLPVIPHQKIIANTAANSEFVERFNPNVLKDSALSTHKPIEVKGPGGKATIIHAQYNTPISMYSQDAIMDAIAGQAQARGNEVPGNLPVKDPLIDIASPVYQAVLKNQGKTEGEIDEWARRAANLQSKSFRVLAHITGTEYMQDPDEDALRRTSSKENVAKSTDTSPAGAKVSPSARSGSWQPTKSPTRENNSSQLRPVSSRGYSVRFGGDSGPRKNIHTSTDQNVPKLSPPLTSTYKRAPAAPSISASQNKAFHGSKNLSVAASTISSAISAQSRQKYKSPMLPPALEALYISPIFITSPLLKKRNVQKRSAASFLPRKVYRSLQQQSSFTTTYQSKASQSFSSLTTAKAPVPYGGYSEPAALSAPAPKPRVVTTASIKPSVYQPSQAPAPSPLQPPAQMYALPAQEPSNRPPWVTDDTFSQKFAPSKSTTTVTKQILPKAAPLPPTPSYTPQPVSQPQVPRGLIQRAERFPASSRTPLCGNCNSIIRGPFLVAMGRSWHPEEFNCAHCKTSLADVSFVEEQNGVYCERCYEQFFAPTCARCNTKIMGEVMHALRQTWHTTCFVCAACRKPFGNSLFHMEDGEPYCEKDYIALFSTKCHGCDFPVEAGDKFIEALGHTWHDTCFICAVCHVNLEGQPFYSKKDKPLCKKHAHAINV</sequence>
<dbReference type="Proteomes" id="UP000186698">
    <property type="component" value="Chromosome 7S"/>
</dbReference>
<dbReference type="FunFam" id="2.10.110.10:FF:000010">
    <property type="entry name" value="PDZ and LIM domain protein 5"/>
    <property type="match status" value="1"/>
</dbReference>
<feature type="region of interest" description="Disordered" evidence="8">
    <location>
        <begin position="241"/>
        <end position="342"/>
    </location>
</feature>
<dbReference type="GO" id="GO:0007507">
    <property type="term" value="P:heart development"/>
    <property type="evidence" value="ECO:0007669"/>
    <property type="project" value="TreeGrafter"/>
</dbReference>
<evidence type="ECO:0000256" key="8">
    <source>
        <dbReference type="SAM" id="MobiDB-lite"/>
    </source>
</evidence>
<feature type="compositionally biased region" description="Polar residues" evidence="8">
    <location>
        <begin position="273"/>
        <end position="296"/>
    </location>
</feature>
<keyword evidence="2" id="KW-0963">Cytoplasm</keyword>
<reference evidence="12" key="1">
    <citation type="submission" date="2025-08" db="UniProtKB">
        <authorList>
            <consortium name="RefSeq"/>
        </authorList>
    </citation>
    <scope>IDENTIFICATION</scope>
    <source>
        <strain evidence="12">J_2021</strain>
        <tissue evidence="12">Erythrocytes</tissue>
    </source>
</reference>
<dbReference type="CTD" id="379929"/>
<evidence type="ECO:0000256" key="5">
    <source>
        <dbReference type="ARBA" id="ARBA00022833"/>
    </source>
</evidence>
<dbReference type="GO" id="GO:0031941">
    <property type="term" value="C:filamentous actin"/>
    <property type="evidence" value="ECO:0007669"/>
    <property type="project" value="TreeGrafter"/>
</dbReference>
<dbReference type="PANTHER" id="PTHR24214">
    <property type="entry name" value="PDZ AND LIM DOMAIN PROTEIN ZASP"/>
    <property type="match status" value="1"/>
</dbReference>
<proteinExistence type="predicted"/>
<dbReference type="SMART" id="SM00735">
    <property type="entry name" value="ZM"/>
    <property type="match status" value="1"/>
</dbReference>
<dbReference type="PROSITE" id="PS00478">
    <property type="entry name" value="LIM_DOMAIN_1"/>
    <property type="match status" value="1"/>
</dbReference>
<feature type="domain" description="PDZ" evidence="10">
    <location>
        <begin position="1"/>
        <end position="84"/>
    </location>
</feature>
<feature type="compositionally biased region" description="Polar residues" evidence="8">
    <location>
        <begin position="517"/>
        <end position="533"/>
    </location>
</feature>
<dbReference type="Gene3D" id="2.10.110.10">
    <property type="entry name" value="Cysteine Rich Protein"/>
    <property type="match status" value="3"/>
</dbReference>
<keyword evidence="5 7" id="KW-0862">Zinc</keyword>
<organism evidence="11 12">
    <name type="scientific">Xenopus laevis</name>
    <name type="common">African clawed frog</name>
    <dbReference type="NCBI Taxonomy" id="8355"/>
    <lineage>
        <taxon>Eukaryota</taxon>
        <taxon>Metazoa</taxon>
        <taxon>Chordata</taxon>
        <taxon>Craniata</taxon>
        <taxon>Vertebrata</taxon>
        <taxon>Euteleostomi</taxon>
        <taxon>Amphibia</taxon>
        <taxon>Batrachia</taxon>
        <taxon>Anura</taxon>
        <taxon>Pipoidea</taxon>
        <taxon>Pipidae</taxon>
        <taxon>Xenopodinae</taxon>
        <taxon>Xenopus</taxon>
        <taxon>Xenopus</taxon>
    </lineage>
</organism>
<dbReference type="InterPro" id="IPR006643">
    <property type="entry name" value="Zasp-like_motif"/>
</dbReference>
<feature type="compositionally biased region" description="Polar residues" evidence="8">
    <location>
        <begin position="317"/>
        <end position="335"/>
    </location>
</feature>
<dbReference type="CDD" id="cd09454">
    <property type="entry name" value="LIM1_ZASP_Cypher"/>
    <property type="match status" value="1"/>
</dbReference>
<dbReference type="PROSITE" id="PS50106">
    <property type="entry name" value="PDZ"/>
    <property type="match status" value="1"/>
</dbReference>
<protein>
    <submittedName>
        <fullName evidence="12">LIM domain binding 3 S homeolog isoform X8</fullName>
    </submittedName>
</protein>